<feature type="chain" id="PRO_5045929605" description="DUF4890 domain-containing protein" evidence="1">
    <location>
        <begin position="23"/>
        <end position="117"/>
    </location>
</feature>
<accession>A0ABW4IBN0</accession>
<keyword evidence="3" id="KW-1185">Reference proteome</keyword>
<feature type="signal peptide" evidence="1">
    <location>
        <begin position="1"/>
        <end position="22"/>
    </location>
</feature>
<dbReference type="RefSeq" id="WP_379662125.1">
    <property type="nucleotide sequence ID" value="NZ_JBHUDG010000007.1"/>
</dbReference>
<protein>
    <recommendedName>
        <fullName evidence="4">DUF4890 domain-containing protein</fullName>
    </recommendedName>
</protein>
<evidence type="ECO:0000313" key="3">
    <source>
        <dbReference type="Proteomes" id="UP001597118"/>
    </source>
</evidence>
<sequence length="117" mass="13212">MKKIFLTAFLSLSLLVSINAQEAKPAKIQYYSQEFLDEIKATPEQKDAIKVIVDKAKSATKEVKANTALSDDDKKAELTKINKERTDAYYKILTPEQNKYIKEKRKQLAAEAANSSN</sequence>
<reference evidence="3" key="1">
    <citation type="journal article" date="2019" name="Int. J. Syst. Evol. Microbiol.">
        <title>The Global Catalogue of Microorganisms (GCM) 10K type strain sequencing project: providing services to taxonomists for standard genome sequencing and annotation.</title>
        <authorList>
            <consortium name="The Broad Institute Genomics Platform"/>
            <consortium name="The Broad Institute Genome Sequencing Center for Infectious Disease"/>
            <person name="Wu L."/>
            <person name="Ma J."/>
        </authorList>
    </citation>
    <scope>NUCLEOTIDE SEQUENCE [LARGE SCALE GENOMIC DNA]</scope>
    <source>
        <strain evidence="3">CCUG 53762</strain>
    </source>
</reference>
<dbReference type="EMBL" id="JBHUDG010000007">
    <property type="protein sequence ID" value="MFD1629744.1"/>
    <property type="molecule type" value="Genomic_DNA"/>
</dbReference>
<evidence type="ECO:0000256" key="1">
    <source>
        <dbReference type="SAM" id="SignalP"/>
    </source>
</evidence>
<comment type="caution">
    <text evidence="2">The sequence shown here is derived from an EMBL/GenBank/DDBJ whole genome shotgun (WGS) entry which is preliminary data.</text>
</comment>
<name>A0ABW4IBN0_9SPHI</name>
<evidence type="ECO:0008006" key="4">
    <source>
        <dbReference type="Google" id="ProtNLM"/>
    </source>
</evidence>
<gene>
    <name evidence="2" type="ORF">ACFSAH_07650</name>
</gene>
<dbReference type="Proteomes" id="UP001597118">
    <property type="component" value="Unassembled WGS sequence"/>
</dbReference>
<proteinExistence type="predicted"/>
<keyword evidence="1" id="KW-0732">Signal</keyword>
<evidence type="ECO:0000313" key="2">
    <source>
        <dbReference type="EMBL" id="MFD1629744.1"/>
    </source>
</evidence>
<organism evidence="2 3">
    <name type="scientific">Pseudopedobacter beijingensis</name>
    <dbReference type="NCBI Taxonomy" id="1207056"/>
    <lineage>
        <taxon>Bacteria</taxon>
        <taxon>Pseudomonadati</taxon>
        <taxon>Bacteroidota</taxon>
        <taxon>Sphingobacteriia</taxon>
        <taxon>Sphingobacteriales</taxon>
        <taxon>Sphingobacteriaceae</taxon>
        <taxon>Pseudopedobacter</taxon>
    </lineage>
</organism>